<accession>A0A069S3U3</accession>
<dbReference type="Proteomes" id="UP000027661">
    <property type="component" value="Unassembled WGS sequence"/>
</dbReference>
<dbReference type="Pfam" id="PF01208">
    <property type="entry name" value="URO-D"/>
    <property type="match status" value="1"/>
</dbReference>
<dbReference type="GO" id="GO:0004853">
    <property type="term" value="F:uroporphyrinogen decarboxylase activity"/>
    <property type="evidence" value="ECO:0007669"/>
    <property type="project" value="InterPro"/>
</dbReference>
<dbReference type="RefSeq" id="WP_016270414.1">
    <property type="nucleotide sequence ID" value="NZ_JNHM01000148.1"/>
</dbReference>
<feature type="domain" description="Uroporphyrinogen decarboxylase (URO-D)" evidence="1">
    <location>
        <begin position="24"/>
        <end position="332"/>
    </location>
</feature>
<proteinExistence type="predicted"/>
<dbReference type="AlphaFoldDB" id="A0A069S3U3"/>
<organism evidence="2 3">
    <name type="scientific">Phocaeicola vulgatus str. 3975 RP4</name>
    <dbReference type="NCBI Taxonomy" id="1339352"/>
    <lineage>
        <taxon>Bacteria</taxon>
        <taxon>Pseudomonadati</taxon>
        <taxon>Bacteroidota</taxon>
        <taxon>Bacteroidia</taxon>
        <taxon>Bacteroidales</taxon>
        <taxon>Bacteroidaceae</taxon>
        <taxon>Phocaeicola</taxon>
    </lineage>
</organism>
<name>A0A069S3U3_PHOVU</name>
<dbReference type="SUPFAM" id="SSF51726">
    <property type="entry name" value="UROD/MetE-like"/>
    <property type="match status" value="1"/>
</dbReference>
<sequence>MSKLNMKEWINEIIQKKEVVAMPIMTHPGIEMIGKTVRDAVTDGQVHYNAIKALSEKYPTAAATVIMDLTVEAEAFGAEIVFPENEVPSVVGRLLNDEEAIDKLEIPALNKGRVPQYLKANMLAAKTITDRPVFAGCIGPYSLAGRLYDMSEIMMLIYINPEAANSLLKKCSDFILRYCMALKATGVNGVVMAEPAAGLLSDEDCTQYSSVFIKEIVEKVQDDHFTVILHNCGNTGHCTKAMVATGAAAYHFGNKIDMVEALKEVPADALAMGNLDPVSLFKAATPEVMKKATLDLLEATKSYPNFVLSSGCDTPPHTPAENIDAFFAALNEFNNA</sequence>
<evidence type="ECO:0000313" key="2">
    <source>
        <dbReference type="EMBL" id="KDS45040.1"/>
    </source>
</evidence>
<dbReference type="EMBL" id="JNHM01000148">
    <property type="protein sequence ID" value="KDS45040.1"/>
    <property type="molecule type" value="Genomic_DNA"/>
</dbReference>
<dbReference type="InterPro" id="IPR038071">
    <property type="entry name" value="UROD/MetE-like_sf"/>
</dbReference>
<dbReference type="GO" id="GO:0006779">
    <property type="term" value="P:porphyrin-containing compound biosynthetic process"/>
    <property type="evidence" value="ECO:0007669"/>
    <property type="project" value="InterPro"/>
</dbReference>
<gene>
    <name evidence="2" type="ORF">M099_4034</name>
</gene>
<dbReference type="Gene3D" id="3.20.20.210">
    <property type="match status" value="1"/>
</dbReference>
<evidence type="ECO:0000313" key="3">
    <source>
        <dbReference type="Proteomes" id="UP000027661"/>
    </source>
</evidence>
<evidence type="ECO:0000259" key="1">
    <source>
        <dbReference type="Pfam" id="PF01208"/>
    </source>
</evidence>
<comment type="caution">
    <text evidence="2">The sequence shown here is derived from an EMBL/GenBank/DDBJ whole genome shotgun (WGS) entry which is preliminary data.</text>
</comment>
<dbReference type="InterPro" id="IPR000257">
    <property type="entry name" value="Uroporphyrinogen_deCOase"/>
</dbReference>
<dbReference type="InterPro" id="IPR052024">
    <property type="entry name" value="Methanogen_methyltrans"/>
</dbReference>
<protein>
    <submittedName>
        <fullName evidence="2">Uroporphyrinogen decarboxylase family protein</fullName>
    </submittedName>
</protein>
<dbReference type="PANTHER" id="PTHR47099">
    <property type="entry name" value="METHYLCOBAMIDE:COM METHYLTRANSFERASE MTBA"/>
    <property type="match status" value="1"/>
</dbReference>
<dbReference type="CDD" id="cd03465">
    <property type="entry name" value="URO-D_like"/>
    <property type="match status" value="1"/>
</dbReference>
<dbReference type="PANTHER" id="PTHR47099:SF1">
    <property type="entry name" value="METHYLCOBAMIDE:COM METHYLTRANSFERASE MTBA"/>
    <property type="match status" value="1"/>
</dbReference>
<reference evidence="2 3" key="1">
    <citation type="submission" date="2014-04" db="EMBL/GenBank/DDBJ databases">
        <authorList>
            <person name="Sears C."/>
            <person name="Carroll K."/>
            <person name="Sack B.R."/>
            <person name="Qadri F."/>
            <person name="Myers L.L."/>
            <person name="Chung G.-T."/>
            <person name="Escheverria P."/>
            <person name="Fraser C.M."/>
            <person name="Sadzewicz L."/>
            <person name="Shefchek K.A."/>
            <person name="Tallon L."/>
            <person name="Das S.P."/>
            <person name="Daugherty S."/>
            <person name="Mongodin E.F."/>
        </authorList>
    </citation>
    <scope>NUCLEOTIDE SEQUENCE [LARGE SCALE GENOMIC DNA]</scope>
    <source>
        <strain evidence="2 3">3975 RP4</strain>
    </source>
</reference>
<dbReference type="PATRIC" id="fig|1339352.3.peg.3785"/>